<dbReference type="RefSeq" id="WP_198316664.1">
    <property type="nucleotide sequence ID" value="NZ_CP022098.1"/>
</dbReference>
<feature type="compositionally biased region" description="Basic and acidic residues" evidence="1">
    <location>
        <begin position="132"/>
        <end position="147"/>
    </location>
</feature>
<evidence type="ECO:0000313" key="2">
    <source>
        <dbReference type="EMBL" id="ATB38700.1"/>
    </source>
</evidence>
<name>A0A250J573_9BACT</name>
<protein>
    <submittedName>
        <fullName evidence="2">Uncharacterized protein</fullName>
    </submittedName>
</protein>
<organism evidence="2 3">
    <name type="scientific">Cystobacter fuscus</name>
    <dbReference type="NCBI Taxonomy" id="43"/>
    <lineage>
        <taxon>Bacteria</taxon>
        <taxon>Pseudomonadati</taxon>
        <taxon>Myxococcota</taxon>
        <taxon>Myxococcia</taxon>
        <taxon>Myxococcales</taxon>
        <taxon>Cystobacterineae</taxon>
        <taxon>Archangiaceae</taxon>
        <taxon>Cystobacter</taxon>
    </lineage>
</organism>
<evidence type="ECO:0000256" key="1">
    <source>
        <dbReference type="SAM" id="MobiDB-lite"/>
    </source>
</evidence>
<dbReference type="EMBL" id="CP022098">
    <property type="protein sequence ID" value="ATB38700.1"/>
    <property type="molecule type" value="Genomic_DNA"/>
</dbReference>
<gene>
    <name evidence="2" type="ORF">CYFUS_004135</name>
</gene>
<proteinExistence type="predicted"/>
<dbReference type="KEGG" id="cfus:CYFUS_004135"/>
<reference evidence="2 3" key="1">
    <citation type="submission" date="2017-06" db="EMBL/GenBank/DDBJ databases">
        <title>Sequencing and comparative analysis of myxobacterial genomes.</title>
        <authorList>
            <person name="Rupp O."/>
            <person name="Goesmann A."/>
            <person name="Sogaard-Andersen L."/>
        </authorList>
    </citation>
    <scope>NUCLEOTIDE SEQUENCE [LARGE SCALE GENOMIC DNA]</scope>
    <source>
        <strain evidence="2 3">DSM 52655</strain>
    </source>
</reference>
<evidence type="ECO:0000313" key="3">
    <source>
        <dbReference type="Proteomes" id="UP000217257"/>
    </source>
</evidence>
<dbReference type="Proteomes" id="UP000217257">
    <property type="component" value="Chromosome"/>
</dbReference>
<dbReference type="AlphaFoldDB" id="A0A250J573"/>
<sequence length="158" mass="18314">MCRYGMYGPYKQHYACFSCHKSFKWPRDAHRPPPSGTPDEVTCPQCGEPMACMGRDFQAPKQGDTRQWRKVEVLFQHGYAYHACGCDGPGYRPKTLSEVPAFLARRPPRSEGEALLRRTLAREAAPLRWKRERSLSENHREGSDHWPRRSVLQKVRAR</sequence>
<accession>A0A250J573</accession>
<feature type="region of interest" description="Disordered" evidence="1">
    <location>
        <begin position="130"/>
        <end position="158"/>
    </location>
</feature>